<keyword evidence="2" id="KW-1185">Reference proteome</keyword>
<dbReference type="AlphaFoldDB" id="A0A3S1D1M2"/>
<organism evidence="1 2">
    <name type="scientific">Dulcicalothrix desertica PCC 7102</name>
    <dbReference type="NCBI Taxonomy" id="232991"/>
    <lineage>
        <taxon>Bacteria</taxon>
        <taxon>Bacillati</taxon>
        <taxon>Cyanobacteriota</taxon>
        <taxon>Cyanophyceae</taxon>
        <taxon>Nostocales</taxon>
        <taxon>Calotrichaceae</taxon>
        <taxon>Dulcicalothrix</taxon>
    </lineage>
</organism>
<dbReference type="EMBL" id="RSCL01000017">
    <property type="protein sequence ID" value="RUT02023.1"/>
    <property type="molecule type" value="Genomic_DNA"/>
</dbReference>
<dbReference type="Proteomes" id="UP000271624">
    <property type="component" value="Unassembled WGS sequence"/>
</dbReference>
<evidence type="ECO:0000313" key="2">
    <source>
        <dbReference type="Proteomes" id="UP000271624"/>
    </source>
</evidence>
<sequence length="163" mass="17687">MADSTSKTDKKLNTRVEGNILDIPIDEDIDLVSDIPVEDTDKEIISDLPQAITESFGTGVAVEPGLEIGGRTMHDRMEQYTSTSPELTGGDIDARWDQAEAVGDEAVGGTVATPDQNIVQELGAAVGLDYDDGVSLQTIDILDERDSGRWELDPMSSEDYQER</sequence>
<reference evidence="1" key="2">
    <citation type="journal article" date="2019" name="Genome Biol. Evol.">
        <title>Day and night: Metabolic profiles and evolutionary relationships of six axenic non-marine cyanobacteria.</title>
        <authorList>
            <person name="Will S.E."/>
            <person name="Henke P."/>
            <person name="Boedeker C."/>
            <person name="Huang S."/>
            <person name="Brinkmann H."/>
            <person name="Rohde M."/>
            <person name="Jarek M."/>
            <person name="Friedl T."/>
            <person name="Seufert S."/>
            <person name="Schumacher M."/>
            <person name="Overmann J."/>
            <person name="Neumann-Schaal M."/>
            <person name="Petersen J."/>
        </authorList>
    </citation>
    <scope>NUCLEOTIDE SEQUENCE [LARGE SCALE GENOMIC DNA]</scope>
    <source>
        <strain evidence="1">PCC 7102</strain>
    </source>
</reference>
<accession>A0A3S1D1M2</accession>
<dbReference type="Pfam" id="PF19861">
    <property type="entry name" value="DUF6335"/>
    <property type="match status" value="1"/>
</dbReference>
<evidence type="ECO:0000313" key="1">
    <source>
        <dbReference type="EMBL" id="RUT02023.1"/>
    </source>
</evidence>
<gene>
    <name evidence="1" type="ORF">DSM106972_060980</name>
</gene>
<reference evidence="1" key="1">
    <citation type="submission" date="2018-12" db="EMBL/GenBank/DDBJ databases">
        <authorList>
            <person name="Will S."/>
            <person name="Neumann-Schaal M."/>
            <person name="Henke P."/>
        </authorList>
    </citation>
    <scope>NUCLEOTIDE SEQUENCE</scope>
    <source>
        <strain evidence="1">PCC 7102</strain>
    </source>
</reference>
<proteinExistence type="predicted"/>
<name>A0A3S1D1M2_9CYAN</name>
<protein>
    <submittedName>
        <fullName evidence="1">Uncharacterized protein</fullName>
    </submittedName>
</protein>
<comment type="caution">
    <text evidence="1">The sequence shown here is derived from an EMBL/GenBank/DDBJ whole genome shotgun (WGS) entry which is preliminary data.</text>
</comment>
<dbReference type="InterPro" id="IPR046298">
    <property type="entry name" value="DUF6335"/>
</dbReference>